<sequence>MPYDLSPGAMAFMALAFLVAAFVRGYSGFGFSALVVAASGVVTNPLNFVAVVMICEFLMTFQLIGPAMARVSWWRVVTLMLGAMVGVPLGLWALTGIGAEAARAVVAIYVLVMCAALLAGWTLRAEAGRVAHVGAGLISGLANAAGMGGLPVAVFFAAQPIAAAVFRATLIAYFAALDIFTLPVMWGHGLVTRDTLIVTAASLPVVGLGVWLGGRHFLRTEPQSFRRFAIYLLAGLALMGLARSLL</sequence>
<dbReference type="PANTHER" id="PTHR30269">
    <property type="entry name" value="TRANSMEMBRANE PROTEIN YFCA"/>
    <property type="match status" value="1"/>
</dbReference>
<evidence type="ECO:0000256" key="4">
    <source>
        <dbReference type="ARBA" id="ARBA00022475"/>
    </source>
</evidence>
<accession>A0A8X8GZ02</accession>
<name>A0A8X8GZ02_9RHOB</name>
<dbReference type="PANTHER" id="PTHR30269:SF37">
    <property type="entry name" value="MEMBRANE TRANSPORTER PROTEIN"/>
    <property type="match status" value="1"/>
</dbReference>
<evidence type="ECO:0000256" key="1">
    <source>
        <dbReference type="ARBA" id="ARBA00004651"/>
    </source>
</evidence>
<dbReference type="RefSeq" id="WP_152824145.1">
    <property type="nucleotide sequence ID" value="NZ_WHUT02000002.1"/>
</dbReference>
<keyword evidence="4 8" id="KW-1003">Cell membrane</keyword>
<feature type="transmembrane region" description="Helical" evidence="8">
    <location>
        <begin position="164"/>
        <end position="184"/>
    </location>
</feature>
<dbReference type="AlphaFoldDB" id="A0A8X8GZ02"/>
<feature type="transmembrane region" description="Helical" evidence="8">
    <location>
        <begin position="76"/>
        <end position="95"/>
    </location>
</feature>
<evidence type="ECO:0000256" key="7">
    <source>
        <dbReference type="ARBA" id="ARBA00023136"/>
    </source>
</evidence>
<evidence type="ECO:0000313" key="9">
    <source>
        <dbReference type="EMBL" id="NUB43810.1"/>
    </source>
</evidence>
<evidence type="ECO:0000256" key="5">
    <source>
        <dbReference type="ARBA" id="ARBA00022692"/>
    </source>
</evidence>
<evidence type="ECO:0000256" key="2">
    <source>
        <dbReference type="ARBA" id="ARBA00009142"/>
    </source>
</evidence>
<dbReference type="EMBL" id="WHUT02000002">
    <property type="protein sequence ID" value="NUB43810.1"/>
    <property type="molecule type" value="Genomic_DNA"/>
</dbReference>
<keyword evidence="10" id="KW-1185">Reference proteome</keyword>
<gene>
    <name evidence="9" type="ORF">GEU84_005390</name>
</gene>
<evidence type="ECO:0000256" key="6">
    <source>
        <dbReference type="ARBA" id="ARBA00022989"/>
    </source>
</evidence>
<organism evidence="9 10">
    <name type="scientific">Fertoeibacter niger</name>
    <dbReference type="NCBI Taxonomy" id="2656921"/>
    <lineage>
        <taxon>Bacteria</taxon>
        <taxon>Pseudomonadati</taxon>
        <taxon>Pseudomonadota</taxon>
        <taxon>Alphaproteobacteria</taxon>
        <taxon>Rhodobacterales</taxon>
        <taxon>Paracoccaceae</taxon>
        <taxon>Fertoeibacter</taxon>
    </lineage>
</organism>
<protein>
    <recommendedName>
        <fullName evidence="8">Probable membrane transporter protein</fullName>
    </recommendedName>
</protein>
<feature type="transmembrane region" description="Helical" evidence="8">
    <location>
        <begin position="101"/>
        <end position="123"/>
    </location>
</feature>
<dbReference type="Pfam" id="PF01925">
    <property type="entry name" value="TauE"/>
    <property type="match status" value="1"/>
</dbReference>
<keyword evidence="5 8" id="KW-0812">Transmembrane</keyword>
<proteinExistence type="inferred from homology"/>
<reference evidence="9" key="1">
    <citation type="submission" date="2020-05" db="EMBL/GenBank/DDBJ databases">
        <title>Fertoebacter nigrum gen. nov., sp. nov., a new member of the family Rhodobacteraceae.</title>
        <authorList>
            <person name="Szuroczki S."/>
            <person name="Abbaszade G."/>
            <person name="Buni D."/>
            <person name="Schumann P."/>
            <person name="Toth E."/>
        </authorList>
    </citation>
    <scope>NUCLEOTIDE SEQUENCE</scope>
    <source>
        <strain evidence="9">RG-N-1a</strain>
    </source>
</reference>
<evidence type="ECO:0000256" key="3">
    <source>
        <dbReference type="ARBA" id="ARBA00022448"/>
    </source>
</evidence>
<feature type="transmembrane region" description="Helical" evidence="8">
    <location>
        <begin position="196"/>
        <end position="213"/>
    </location>
</feature>
<comment type="similarity">
    <text evidence="2 8">Belongs to the 4-toluene sulfonate uptake permease (TSUP) (TC 2.A.102) family.</text>
</comment>
<keyword evidence="3" id="KW-0813">Transport</keyword>
<comment type="caution">
    <text evidence="9">The sequence shown here is derived from an EMBL/GenBank/DDBJ whole genome shotgun (WGS) entry which is preliminary data.</text>
</comment>
<comment type="subcellular location">
    <subcellularLocation>
        <location evidence="1 8">Cell membrane</location>
        <topology evidence="1 8">Multi-pass membrane protein</topology>
    </subcellularLocation>
</comment>
<dbReference type="Proteomes" id="UP000484076">
    <property type="component" value="Unassembled WGS sequence"/>
</dbReference>
<keyword evidence="6 8" id="KW-1133">Transmembrane helix</keyword>
<keyword evidence="7 8" id="KW-0472">Membrane</keyword>
<feature type="transmembrane region" description="Helical" evidence="8">
    <location>
        <begin position="47"/>
        <end position="64"/>
    </location>
</feature>
<evidence type="ECO:0000256" key="8">
    <source>
        <dbReference type="RuleBase" id="RU363041"/>
    </source>
</evidence>
<dbReference type="InterPro" id="IPR002781">
    <property type="entry name" value="TM_pro_TauE-like"/>
</dbReference>
<dbReference type="GO" id="GO:0005886">
    <property type="term" value="C:plasma membrane"/>
    <property type="evidence" value="ECO:0007669"/>
    <property type="project" value="UniProtKB-SubCell"/>
</dbReference>
<feature type="transmembrane region" description="Helical" evidence="8">
    <location>
        <begin position="225"/>
        <end position="242"/>
    </location>
</feature>
<evidence type="ECO:0000313" key="10">
    <source>
        <dbReference type="Proteomes" id="UP000484076"/>
    </source>
</evidence>
<dbReference type="InterPro" id="IPR052017">
    <property type="entry name" value="TSUP"/>
</dbReference>
<feature type="transmembrane region" description="Helical" evidence="8">
    <location>
        <begin position="135"/>
        <end position="158"/>
    </location>
</feature>